<feature type="transmembrane region" description="Helical" evidence="10">
    <location>
        <begin position="315"/>
        <end position="335"/>
    </location>
</feature>
<feature type="transmembrane region" description="Helical" evidence="10">
    <location>
        <begin position="229"/>
        <end position="246"/>
    </location>
</feature>
<evidence type="ECO:0000256" key="2">
    <source>
        <dbReference type="ARBA" id="ARBA00022475"/>
    </source>
</evidence>
<feature type="transmembrane region" description="Helical" evidence="10">
    <location>
        <begin position="415"/>
        <end position="437"/>
    </location>
</feature>
<dbReference type="HAMAP" id="MF_02078">
    <property type="entry name" value="MurJ_MviN"/>
    <property type="match status" value="1"/>
</dbReference>
<dbReference type="RefSeq" id="WP_144233484.1">
    <property type="nucleotide sequence ID" value="NZ_QMIF01000001.1"/>
</dbReference>
<keyword evidence="10" id="KW-0961">Cell wall biogenesis/degradation</keyword>
<comment type="caution">
    <text evidence="11">The sequence shown here is derived from an EMBL/GenBank/DDBJ whole genome shotgun (WGS) entry which is preliminary data.</text>
</comment>
<sequence>MIAGRSHSLGLASIIMASSILLSRLMGLVRDKVIAYHFGATLESDIYFAAFVVPDFINYLLAGGYFAITLIPLLSERFTLDELDGWRFFSAALTWITMAIVLLTLIGEIIAPQLAMIVAPGFSAEAQIRLAHFLRIILPAQVFFLMGSCFTALLYLRKQFLVPALTPLVYNGGIILGGLVMLNHGMEGFCWGVVAGSLVGNLLLPMLAAASRSKSEPGAPGGFRFRPHFYHPALKTFVLLALPLMIGQSVVVLDEQLLRIFGSLAEHGAVSWLNYARRIMLVPVGVVAQAAGVASYPFLAGLAAKGADREFSETLATALRNTAAVIVPISLWMLLVAPETVGLIFMQGRFGASDLAVTSICLRIMLLGVFLWGVQQVLGRAFYARKDTLRPSLAGTGATLVALPFYWVLGSAFGAIGLAAASLTSVGLYTAAMTIIWRRRQGPEAFTGLVRTLGVSAGAAVLSLVPSGLVRYGVELLPLPYHLMALCGLCASGLVFVAAYMVLTQRMAPDVAAPFVKMVSRTRILGRSQK</sequence>
<evidence type="ECO:0000313" key="12">
    <source>
        <dbReference type="Proteomes" id="UP000434052"/>
    </source>
</evidence>
<protein>
    <recommendedName>
        <fullName evidence="10">Probable lipid II flippase MurJ</fullName>
    </recommendedName>
</protein>
<dbReference type="GO" id="GO:0005886">
    <property type="term" value="C:plasma membrane"/>
    <property type="evidence" value="ECO:0007669"/>
    <property type="project" value="UniProtKB-SubCell"/>
</dbReference>
<proteinExistence type="inferred from homology"/>
<dbReference type="NCBIfam" id="TIGR01695">
    <property type="entry name" value="murJ_mviN"/>
    <property type="match status" value="1"/>
</dbReference>
<dbReference type="InterPro" id="IPR004268">
    <property type="entry name" value="MurJ"/>
</dbReference>
<evidence type="ECO:0000256" key="10">
    <source>
        <dbReference type="HAMAP-Rule" id="MF_02078"/>
    </source>
</evidence>
<comment type="subcellular location">
    <subcellularLocation>
        <location evidence="1 10">Cell membrane</location>
        <topology evidence="1 10">Multi-pass membrane protein</topology>
    </subcellularLocation>
</comment>
<dbReference type="PANTHER" id="PTHR47019">
    <property type="entry name" value="LIPID II FLIPPASE MURJ"/>
    <property type="match status" value="1"/>
</dbReference>
<evidence type="ECO:0000256" key="3">
    <source>
        <dbReference type="ARBA" id="ARBA00022692"/>
    </source>
</evidence>
<evidence type="ECO:0000256" key="6">
    <source>
        <dbReference type="ARBA" id="ARBA00022989"/>
    </source>
</evidence>
<evidence type="ECO:0000256" key="5">
    <source>
        <dbReference type="ARBA" id="ARBA00022984"/>
    </source>
</evidence>
<dbReference type="UniPathway" id="UPA00219"/>
<evidence type="ECO:0000256" key="8">
    <source>
        <dbReference type="ARBA" id="ARBA00060041"/>
    </source>
</evidence>
<dbReference type="InterPro" id="IPR051050">
    <property type="entry name" value="Lipid_II_flippase_MurJ/MviN"/>
</dbReference>
<feature type="transmembrane region" description="Helical" evidence="10">
    <location>
        <begin position="46"/>
        <end position="68"/>
    </location>
</feature>
<dbReference type="GO" id="GO:0009252">
    <property type="term" value="P:peptidoglycan biosynthetic process"/>
    <property type="evidence" value="ECO:0007669"/>
    <property type="project" value="UniProtKB-UniRule"/>
</dbReference>
<evidence type="ECO:0000256" key="4">
    <source>
        <dbReference type="ARBA" id="ARBA00022960"/>
    </source>
</evidence>
<organism evidence="11 12">
    <name type="scientific">Oceanidesulfovibrio marinus</name>
    <dbReference type="NCBI Taxonomy" id="370038"/>
    <lineage>
        <taxon>Bacteria</taxon>
        <taxon>Pseudomonadati</taxon>
        <taxon>Thermodesulfobacteriota</taxon>
        <taxon>Desulfovibrionia</taxon>
        <taxon>Desulfovibrionales</taxon>
        <taxon>Desulfovibrionaceae</taxon>
        <taxon>Oceanidesulfovibrio</taxon>
    </lineage>
</organism>
<feature type="transmembrane region" description="Helical" evidence="10">
    <location>
        <begin position="132"/>
        <end position="154"/>
    </location>
</feature>
<dbReference type="GO" id="GO:0071555">
    <property type="term" value="P:cell wall organization"/>
    <property type="evidence" value="ECO:0007669"/>
    <property type="project" value="UniProtKB-KW"/>
</dbReference>
<dbReference type="Proteomes" id="UP000434052">
    <property type="component" value="Unassembled WGS sequence"/>
</dbReference>
<evidence type="ECO:0000256" key="1">
    <source>
        <dbReference type="ARBA" id="ARBA00004651"/>
    </source>
</evidence>
<feature type="transmembrane region" description="Helical" evidence="10">
    <location>
        <begin position="189"/>
        <end position="209"/>
    </location>
</feature>
<dbReference type="EMBL" id="QMIF01000001">
    <property type="protein sequence ID" value="TVM36446.1"/>
    <property type="molecule type" value="Genomic_DNA"/>
</dbReference>
<evidence type="ECO:0000313" key="11">
    <source>
        <dbReference type="EMBL" id="TVM36446.1"/>
    </source>
</evidence>
<feature type="transmembrane region" description="Helical" evidence="10">
    <location>
        <begin position="449"/>
        <end position="469"/>
    </location>
</feature>
<keyword evidence="2 10" id="KW-1003">Cell membrane</keyword>
<comment type="pathway">
    <text evidence="10">Cell wall biogenesis; peptidoglycan biosynthesis.</text>
</comment>
<dbReference type="GO" id="GO:0015648">
    <property type="term" value="F:lipid-linked peptidoglycan transporter activity"/>
    <property type="evidence" value="ECO:0007669"/>
    <property type="project" value="UniProtKB-UniRule"/>
</dbReference>
<dbReference type="Pfam" id="PF03023">
    <property type="entry name" value="MurJ"/>
    <property type="match status" value="1"/>
</dbReference>
<evidence type="ECO:0000256" key="9">
    <source>
        <dbReference type="ARBA" id="ARBA00061532"/>
    </source>
</evidence>
<feature type="transmembrane region" description="Helical" evidence="10">
    <location>
        <begin position="160"/>
        <end position="182"/>
    </location>
</feature>
<feature type="transmembrane region" description="Helical" evidence="10">
    <location>
        <begin position="281"/>
        <end position="303"/>
    </location>
</feature>
<keyword evidence="10" id="KW-0813">Transport</keyword>
<evidence type="ECO:0000256" key="7">
    <source>
        <dbReference type="ARBA" id="ARBA00023136"/>
    </source>
</evidence>
<dbReference type="AlphaFoldDB" id="A0A6P1ZKX1"/>
<feature type="transmembrane region" description="Helical" evidence="10">
    <location>
        <begin position="88"/>
        <end position="111"/>
    </location>
</feature>
<reference evidence="11 12" key="1">
    <citation type="submission" date="2018-06" db="EMBL/GenBank/DDBJ databases">
        <title>Complete genome of Desulfovibrio marinus P48SEP.</title>
        <authorList>
            <person name="Crispim J.S."/>
            <person name="Vidigal P.M.P."/>
            <person name="Silva L.C.F."/>
            <person name="Araujo L.C."/>
            <person name="Laguardia C.N."/>
            <person name="Dias R.S."/>
            <person name="Sousa M.P."/>
            <person name="Paula S.O."/>
            <person name="Silva C."/>
        </authorList>
    </citation>
    <scope>NUCLEOTIDE SEQUENCE [LARGE SCALE GENOMIC DNA]</scope>
    <source>
        <strain evidence="11 12">P48SEP</strain>
    </source>
</reference>
<keyword evidence="5 10" id="KW-0573">Peptidoglycan synthesis</keyword>
<dbReference type="PANTHER" id="PTHR47019:SF1">
    <property type="entry name" value="LIPID II FLIPPASE MURJ"/>
    <property type="match status" value="1"/>
</dbReference>
<accession>A0A6P1ZKX1</accession>
<keyword evidence="6 10" id="KW-1133">Transmembrane helix</keyword>
<keyword evidence="4 10" id="KW-0133">Cell shape</keyword>
<comment type="similarity">
    <text evidence="9 10">Belongs to the MurJ/MviN family.</text>
</comment>
<feature type="transmembrane region" description="Helical" evidence="10">
    <location>
        <begin position="481"/>
        <end position="503"/>
    </location>
</feature>
<gene>
    <name evidence="11" type="primary">mviN</name>
    <name evidence="10" type="synonym">murJ</name>
    <name evidence="11" type="ORF">DQK91_00540</name>
</gene>
<feature type="transmembrane region" description="Helical" evidence="10">
    <location>
        <begin position="391"/>
        <end position="409"/>
    </location>
</feature>
<dbReference type="CDD" id="cd13123">
    <property type="entry name" value="MATE_MurJ_like"/>
    <property type="match status" value="1"/>
</dbReference>
<keyword evidence="3 10" id="KW-0812">Transmembrane</keyword>
<dbReference type="PRINTS" id="PR01806">
    <property type="entry name" value="VIRFACTRMVIN"/>
</dbReference>
<name>A0A6P1ZKX1_9BACT</name>
<keyword evidence="7 10" id="KW-0472">Membrane</keyword>
<dbReference type="GO" id="GO:0034204">
    <property type="term" value="P:lipid translocation"/>
    <property type="evidence" value="ECO:0007669"/>
    <property type="project" value="TreeGrafter"/>
</dbReference>
<feature type="transmembrane region" description="Helical" evidence="10">
    <location>
        <begin position="6"/>
        <end position="25"/>
    </location>
</feature>
<dbReference type="GO" id="GO:0008360">
    <property type="term" value="P:regulation of cell shape"/>
    <property type="evidence" value="ECO:0007669"/>
    <property type="project" value="UniProtKB-KW"/>
</dbReference>
<comment type="function">
    <text evidence="8 10">Involved in peptidoglycan biosynthesis. Transports lipid-linked peptidoglycan precursors from the inner to the outer leaflet of the cytoplasmic membrane.</text>
</comment>
<dbReference type="OrthoDB" id="9804143at2"/>
<feature type="transmembrane region" description="Helical" evidence="10">
    <location>
        <begin position="355"/>
        <end position="379"/>
    </location>
</feature>